<dbReference type="EMBL" id="PVXQ01000007">
    <property type="protein sequence ID" value="PRR83465.1"/>
    <property type="molecule type" value="Genomic_DNA"/>
</dbReference>
<evidence type="ECO:0000313" key="2">
    <source>
        <dbReference type="EMBL" id="PRR83465.1"/>
    </source>
</evidence>
<dbReference type="SUPFAM" id="SSF55785">
    <property type="entry name" value="PYP-like sensor domain (PAS domain)"/>
    <property type="match status" value="1"/>
</dbReference>
<dbReference type="AlphaFoldDB" id="A0A2T0BHU5"/>
<organism evidence="2 3">
    <name type="scientific">Clostridium vincentii</name>
    <dbReference type="NCBI Taxonomy" id="52704"/>
    <lineage>
        <taxon>Bacteria</taxon>
        <taxon>Bacillati</taxon>
        <taxon>Bacillota</taxon>
        <taxon>Clostridia</taxon>
        <taxon>Eubacteriales</taxon>
        <taxon>Clostridiaceae</taxon>
        <taxon>Clostridium</taxon>
    </lineage>
</organism>
<feature type="region of interest" description="Disordered" evidence="1">
    <location>
        <begin position="1"/>
        <end position="24"/>
    </location>
</feature>
<accession>A0A2T0BHU5</accession>
<keyword evidence="3" id="KW-1185">Reference proteome</keyword>
<name>A0A2T0BHU5_9CLOT</name>
<feature type="compositionally biased region" description="Polar residues" evidence="1">
    <location>
        <begin position="1"/>
        <end position="15"/>
    </location>
</feature>
<dbReference type="Proteomes" id="UP000239471">
    <property type="component" value="Unassembled WGS sequence"/>
</dbReference>
<dbReference type="InterPro" id="IPR035965">
    <property type="entry name" value="PAS-like_dom_sf"/>
</dbReference>
<dbReference type="PANTHER" id="PTHR24422">
    <property type="entry name" value="CHEMOTAXIS PROTEIN METHYLTRANSFERASE"/>
    <property type="match status" value="1"/>
</dbReference>
<dbReference type="Gene3D" id="3.30.450.20">
    <property type="entry name" value="PAS domain"/>
    <property type="match status" value="1"/>
</dbReference>
<reference evidence="2 3" key="1">
    <citation type="submission" date="2018-03" db="EMBL/GenBank/DDBJ databases">
        <title>Genome sequence of Clostridium vincentii DSM 10228.</title>
        <authorList>
            <person name="Poehlein A."/>
            <person name="Daniel R."/>
        </authorList>
    </citation>
    <scope>NUCLEOTIDE SEQUENCE [LARGE SCALE GENOMIC DNA]</scope>
    <source>
        <strain evidence="2 3">DSM 10228</strain>
    </source>
</reference>
<evidence type="ECO:0000313" key="3">
    <source>
        <dbReference type="Proteomes" id="UP000239471"/>
    </source>
</evidence>
<protein>
    <recommendedName>
        <fullName evidence="4">PAC domain-containing protein</fullName>
    </recommendedName>
</protein>
<dbReference type="InterPro" id="IPR050903">
    <property type="entry name" value="Bact_Chemotaxis_MeTrfase"/>
</dbReference>
<evidence type="ECO:0000256" key="1">
    <source>
        <dbReference type="SAM" id="MobiDB-lite"/>
    </source>
</evidence>
<proteinExistence type="predicted"/>
<dbReference type="RefSeq" id="WP_106059036.1">
    <property type="nucleotide sequence ID" value="NZ_PVXQ01000007.1"/>
</dbReference>
<sequence length="217" mass="24607">MQSCNEELQSTNEELTTTKEEVQSSNEELKTINFELQAKLDGLSLVTNDMKNLMDSTKIATLFLDNTLLVKRFTNQMTVVSRLILSDVGRPITDIASDLIYPELTEDAMEVQRTLIAVEKQIMSRNGNWFSARILPYHTLDSENDGVVITFVDITKSKVMEVELNKTKLALEQQIVDQEVELSLVNKKLLANNKLLDEVQQGYREVAASKDSDYNNL</sequence>
<dbReference type="Pfam" id="PF13596">
    <property type="entry name" value="PAS_10"/>
    <property type="match status" value="1"/>
</dbReference>
<comment type="caution">
    <text evidence="2">The sequence shown here is derived from an EMBL/GenBank/DDBJ whole genome shotgun (WGS) entry which is preliminary data.</text>
</comment>
<evidence type="ECO:0008006" key="4">
    <source>
        <dbReference type="Google" id="ProtNLM"/>
    </source>
</evidence>
<gene>
    <name evidence="2" type="ORF">CLVI_10140</name>
</gene>